<accession>A2G859</accession>
<keyword evidence="2 3" id="KW-0040">ANK repeat</keyword>
<dbReference type="InterPro" id="IPR002110">
    <property type="entry name" value="Ankyrin_rpt"/>
</dbReference>
<dbReference type="Pfam" id="PF00023">
    <property type="entry name" value="Ank"/>
    <property type="match status" value="1"/>
</dbReference>
<name>A2G859_TRIV3</name>
<sequence>MELEPIQELDEENYEEDMDEMSMMSTLQRYLTNISESTYDELDLYFHSIPLSQNPDFYQLVIDEIISAYSVRPWNLKLLAKLCYSMKDHEGFKENLLATVFKAELDFRRVENMITRVCLLRECFNLRLTDVKTLVTCLSNFKRNYSNLPEELFILFIYFAPEIEKHYNEIYKNLMEYFRILHANCRVPQAYQMFKNFEQLKENDWQGLHDCIEFAGTSESIQYAIRHDDLEKFKKVCPNVNTRIPKSAFEQCAISQFVMVPLQYATLFNATKIVDYILTQNPDILNTGPISSGDFYDGRVEAVYDGKESPEYEQSIALAFAYISNPKLAIRYEQMNFGMAAVTKYTAAFRANFSVNYEETDNYECLFAAVRNNNLEAVVSYHNSGCAMDVRSDNNMLPEHIAASLGHSFILQVLMSFSDQSIFNVDDEEEEEAEPGKGPTSEGDYFGRLPIHLACIAGHFDVVQVLAKMNVDINSADNMGKTCLLLAAASGHTAIVDFLLKQGAEPNAKDREGFTPLLAAAQNGRTDCVSLLVNWPNVDCTATAEFGTNALHIAVQGNYLDAAEELLKSKKFPPNGKDMIGRTPADFATSKEMLDLLDRYSQ</sequence>
<dbReference type="InterPro" id="IPR036770">
    <property type="entry name" value="Ankyrin_rpt-contain_sf"/>
</dbReference>
<reference evidence="4" key="2">
    <citation type="journal article" date="2007" name="Science">
        <title>Draft genome sequence of the sexually transmitted pathogen Trichomonas vaginalis.</title>
        <authorList>
            <person name="Carlton J.M."/>
            <person name="Hirt R.P."/>
            <person name="Silva J.C."/>
            <person name="Delcher A.L."/>
            <person name="Schatz M."/>
            <person name="Zhao Q."/>
            <person name="Wortman J.R."/>
            <person name="Bidwell S.L."/>
            <person name="Alsmark U.C.M."/>
            <person name="Besteiro S."/>
            <person name="Sicheritz-Ponten T."/>
            <person name="Noel C.J."/>
            <person name="Dacks J.B."/>
            <person name="Foster P.G."/>
            <person name="Simillion C."/>
            <person name="Van de Peer Y."/>
            <person name="Miranda-Saavedra D."/>
            <person name="Barton G.J."/>
            <person name="Westrop G.D."/>
            <person name="Mueller S."/>
            <person name="Dessi D."/>
            <person name="Fiori P.L."/>
            <person name="Ren Q."/>
            <person name="Paulsen I."/>
            <person name="Zhang H."/>
            <person name="Bastida-Corcuera F.D."/>
            <person name="Simoes-Barbosa A."/>
            <person name="Brown M.T."/>
            <person name="Hayes R.D."/>
            <person name="Mukherjee M."/>
            <person name="Okumura C.Y."/>
            <person name="Schneider R."/>
            <person name="Smith A.J."/>
            <person name="Vanacova S."/>
            <person name="Villalvazo M."/>
            <person name="Haas B.J."/>
            <person name="Pertea M."/>
            <person name="Feldblyum T.V."/>
            <person name="Utterback T.R."/>
            <person name="Shu C.L."/>
            <person name="Osoegawa K."/>
            <person name="de Jong P.J."/>
            <person name="Hrdy I."/>
            <person name="Horvathova L."/>
            <person name="Zubacova Z."/>
            <person name="Dolezal P."/>
            <person name="Malik S.B."/>
            <person name="Logsdon J.M. Jr."/>
            <person name="Henze K."/>
            <person name="Gupta A."/>
            <person name="Wang C.C."/>
            <person name="Dunne R.L."/>
            <person name="Upcroft J.A."/>
            <person name="Upcroft P."/>
            <person name="White O."/>
            <person name="Salzberg S.L."/>
            <person name="Tang P."/>
            <person name="Chiu C.-H."/>
            <person name="Lee Y.-S."/>
            <person name="Embley T.M."/>
            <person name="Coombs G.H."/>
            <person name="Mottram J.C."/>
            <person name="Tachezy J."/>
            <person name="Fraser-Liggett C.M."/>
            <person name="Johnson P.J."/>
        </authorList>
    </citation>
    <scope>NUCLEOTIDE SEQUENCE [LARGE SCALE GENOMIC DNA]</scope>
    <source>
        <strain evidence="4">G3</strain>
    </source>
</reference>
<dbReference type="PROSITE" id="PS50297">
    <property type="entry name" value="ANK_REP_REGION"/>
    <property type="match status" value="2"/>
</dbReference>
<feature type="repeat" description="ANK" evidence="3">
    <location>
        <begin position="446"/>
        <end position="478"/>
    </location>
</feature>
<keyword evidence="5" id="KW-1185">Reference proteome</keyword>
<dbReference type="RefSeq" id="XP_001299591.1">
    <property type="nucleotide sequence ID" value="XM_001299590.1"/>
</dbReference>
<evidence type="ECO:0000313" key="4">
    <source>
        <dbReference type="EMBL" id="EAX86661.1"/>
    </source>
</evidence>
<evidence type="ECO:0000256" key="2">
    <source>
        <dbReference type="ARBA" id="ARBA00023043"/>
    </source>
</evidence>
<dbReference type="eggNOG" id="KOG4177">
    <property type="taxonomic scope" value="Eukaryota"/>
</dbReference>
<dbReference type="EMBL" id="DS114600">
    <property type="protein sequence ID" value="EAX86661.1"/>
    <property type="molecule type" value="Genomic_DNA"/>
</dbReference>
<dbReference type="PANTHER" id="PTHR24198:SF165">
    <property type="entry name" value="ANKYRIN REPEAT-CONTAINING PROTEIN-RELATED"/>
    <property type="match status" value="1"/>
</dbReference>
<feature type="repeat" description="ANK" evidence="3">
    <location>
        <begin position="479"/>
        <end position="511"/>
    </location>
</feature>
<evidence type="ECO:0000256" key="3">
    <source>
        <dbReference type="PROSITE-ProRule" id="PRU00023"/>
    </source>
</evidence>
<dbReference type="VEuPathDB" id="TrichDB:TVAG_580310"/>
<dbReference type="SUPFAM" id="SSF48403">
    <property type="entry name" value="Ankyrin repeat"/>
    <property type="match status" value="1"/>
</dbReference>
<dbReference type="Pfam" id="PF12796">
    <property type="entry name" value="Ank_2"/>
    <property type="match status" value="1"/>
</dbReference>
<dbReference type="AlphaFoldDB" id="A2G859"/>
<dbReference type="Gene3D" id="1.25.40.20">
    <property type="entry name" value="Ankyrin repeat-containing domain"/>
    <property type="match status" value="3"/>
</dbReference>
<dbReference type="SUPFAM" id="SSF48371">
    <property type="entry name" value="ARM repeat"/>
    <property type="match status" value="1"/>
</dbReference>
<dbReference type="PRINTS" id="PR01415">
    <property type="entry name" value="ANKYRIN"/>
</dbReference>
<organism evidence="4 5">
    <name type="scientific">Trichomonas vaginalis (strain ATCC PRA-98 / G3)</name>
    <dbReference type="NCBI Taxonomy" id="412133"/>
    <lineage>
        <taxon>Eukaryota</taxon>
        <taxon>Metamonada</taxon>
        <taxon>Parabasalia</taxon>
        <taxon>Trichomonadida</taxon>
        <taxon>Trichomonadidae</taxon>
        <taxon>Trichomonas</taxon>
    </lineage>
</organism>
<reference evidence="4" key="1">
    <citation type="submission" date="2006-10" db="EMBL/GenBank/DDBJ databases">
        <authorList>
            <person name="Amadeo P."/>
            <person name="Zhao Q."/>
            <person name="Wortman J."/>
            <person name="Fraser-Liggett C."/>
            <person name="Carlton J."/>
        </authorList>
    </citation>
    <scope>NUCLEOTIDE SEQUENCE</scope>
    <source>
        <strain evidence="4">G3</strain>
    </source>
</reference>
<dbReference type="PROSITE" id="PS50088">
    <property type="entry name" value="ANK_REPEAT"/>
    <property type="match status" value="2"/>
</dbReference>
<dbReference type="VEuPathDB" id="TrichDB:TVAGG3_0820070"/>
<dbReference type="OrthoDB" id="5406014at2759"/>
<dbReference type="InterPro" id="IPR016024">
    <property type="entry name" value="ARM-type_fold"/>
</dbReference>
<dbReference type="Proteomes" id="UP000001542">
    <property type="component" value="Unassembled WGS sequence"/>
</dbReference>
<dbReference type="SMR" id="A2G859"/>
<dbReference type="SMART" id="SM00248">
    <property type="entry name" value="ANK"/>
    <property type="match status" value="7"/>
</dbReference>
<dbReference type="KEGG" id="tva:4744307"/>
<evidence type="ECO:0000256" key="1">
    <source>
        <dbReference type="ARBA" id="ARBA00022737"/>
    </source>
</evidence>
<evidence type="ECO:0000313" key="5">
    <source>
        <dbReference type="Proteomes" id="UP000001542"/>
    </source>
</evidence>
<protein>
    <submittedName>
        <fullName evidence="4">Uncharacterized protein</fullName>
    </submittedName>
</protein>
<keyword evidence="1" id="KW-0677">Repeat</keyword>
<gene>
    <name evidence="4" type="ORF">TVAG_580310</name>
</gene>
<dbReference type="InParanoid" id="A2G859"/>
<proteinExistence type="predicted"/>
<dbReference type="PANTHER" id="PTHR24198">
    <property type="entry name" value="ANKYRIN REPEAT AND PROTEIN KINASE DOMAIN-CONTAINING PROTEIN"/>
    <property type="match status" value="1"/>
</dbReference>
<dbReference type="STRING" id="5722.A2G859"/>